<evidence type="ECO:0000313" key="2">
    <source>
        <dbReference type="Proteomes" id="UP001497516"/>
    </source>
</evidence>
<proteinExistence type="predicted"/>
<gene>
    <name evidence="1" type="ORF">LTRI10_LOCUS53048</name>
</gene>
<name>A0AAV2GT12_9ROSI</name>
<evidence type="ECO:0000313" key="1">
    <source>
        <dbReference type="EMBL" id="CAL1413849.1"/>
    </source>
</evidence>
<sequence length="103" mass="11878">MRKKKQNLPVAAIMRAKDPIAKIMLETESLKEEETSINEILRTEEKINVSKLLKTIMVQLNVTLQAQFDQINRHLDELKTSTSNPFLTERVAEYVPNLEGNRV</sequence>
<dbReference type="Proteomes" id="UP001497516">
    <property type="component" value="Chromosome 9"/>
</dbReference>
<protein>
    <submittedName>
        <fullName evidence="1">Uncharacterized protein</fullName>
    </submittedName>
</protein>
<accession>A0AAV2GT12</accession>
<dbReference type="AlphaFoldDB" id="A0AAV2GT12"/>
<reference evidence="1 2" key="1">
    <citation type="submission" date="2024-04" db="EMBL/GenBank/DDBJ databases">
        <authorList>
            <person name="Fracassetti M."/>
        </authorList>
    </citation>
    <scope>NUCLEOTIDE SEQUENCE [LARGE SCALE GENOMIC DNA]</scope>
</reference>
<organism evidence="1 2">
    <name type="scientific">Linum trigynum</name>
    <dbReference type="NCBI Taxonomy" id="586398"/>
    <lineage>
        <taxon>Eukaryota</taxon>
        <taxon>Viridiplantae</taxon>
        <taxon>Streptophyta</taxon>
        <taxon>Embryophyta</taxon>
        <taxon>Tracheophyta</taxon>
        <taxon>Spermatophyta</taxon>
        <taxon>Magnoliopsida</taxon>
        <taxon>eudicotyledons</taxon>
        <taxon>Gunneridae</taxon>
        <taxon>Pentapetalae</taxon>
        <taxon>rosids</taxon>
        <taxon>fabids</taxon>
        <taxon>Malpighiales</taxon>
        <taxon>Linaceae</taxon>
        <taxon>Linum</taxon>
    </lineage>
</organism>
<dbReference type="EMBL" id="OZ034822">
    <property type="protein sequence ID" value="CAL1413849.1"/>
    <property type="molecule type" value="Genomic_DNA"/>
</dbReference>
<keyword evidence="2" id="KW-1185">Reference proteome</keyword>